<feature type="region of interest" description="Disordered" evidence="1">
    <location>
        <begin position="1"/>
        <end position="24"/>
    </location>
</feature>
<keyword evidence="2" id="KW-1133">Transmembrane helix</keyword>
<keyword evidence="2" id="KW-0472">Membrane</keyword>
<dbReference type="PANTHER" id="PTHR28022:SF1">
    <property type="entry name" value="GPI MANNOSYLTRANSFERASE 2 SUBUNIT PGA1"/>
    <property type="match status" value="1"/>
</dbReference>
<dbReference type="Proteomes" id="UP000054321">
    <property type="component" value="Unassembled WGS sequence"/>
</dbReference>
<dbReference type="GO" id="GO:0005789">
    <property type="term" value="C:endoplasmic reticulum membrane"/>
    <property type="evidence" value="ECO:0007669"/>
    <property type="project" value="TreeGrafter"/>
</dbReference>
<sequence length="374" mass="41554">MDPSEKDPGESVRREVEGRLPGSVHKQIPKGNRIRGCLVTATSPLWGTAGPSSVPHTKEFPIQPFDVAPYNIIINSTRKPTPPHFPSEPGSGDHRPPHPSLRLHQFRSARMWLPVLSLALPLLPSAAANTEKVIFTGPSTQTVPVDSPTLDDLQLPELSPHHWALRTHLAASFPSTASRYGMSSWLLLHGLQEGQRYEVRICWAATVRYTLCPPSVAYQLPTGSNLKQEPTDFRLDTYDLPTVFSTPELISSLSQYSESERPDPITLEEHTPSIFSVLQASNHTENQEISTLFLRVQAAADYYTTNTTLMANVPPVKVDIILDPYLLNILPRSLVPTVGYILLLAIGSWYLSKYISNWLCDLRDGIDSPKKKSL</sequence>
<reference evidence="4" key="2">
    <citation type="submission" date="2015-01" db="EMBL/GenBank/DDBJ databases">
        <title>Evolutionary Origins and Diversification of the Mycorrhizal Mutualists.</title>
        <authorList>
            <consortium name="DOE Joint Genome Institute"/>
            <consortium name="Mycorrhizal Genomics Consortium"/>
            <person name="Kohler A."/>
            <person name="Kuo A."/>
            <person name="Nagy L.G."/>
            <person name="Floudas D."/>
            <person name="Copeland A."/>
            <person name="Barry K.W."/>
            <person name="Cichocki N."/>
            <person name="Veneault-Fourrey C."/>
            <person name="LaButti K."/>
            <person name="Lindquist E.A."/>
            <person name="Lipzen A."/>
            <person name="Lundell T."/>
            <person name="Morin E."/>
            <person name="Murat C."/>
            <person name="Riley R."/>
            <person name="Ohm R."/>
            <person name="Sun H."/>
            <person name="Tunlid A."/>
            <person name="Henrissat B."/>
            <person name="Grigoriev I.V."/>
            <person name="Hibbett D.S."/>
            <person name="Martin F."/>
        </authorList>
    </citation>
    <scope>NUCLEOTIDE SEQUENCE [LARGE SCALE GENOMIC DNA]</scope>
    <source>
        <strain evidence="4">Zn</strain>
    </source>
</reference>
<dbReference type="GO" id="GO:0006506">
    <property type="term" value="P:GPI anchor biosynthetic process"/>
    <property type="evidence" value="ECO:0007669"/>
    <property type="project" value="TreeGrafter"/>
</dbReference>
<dbReference type="InterPro" id="IPR019433">
    <property type="entry name" value="GPI_ManTrfase_II_coact_Pga1"/>
</dbReference>
<organism evidence="3 4">
    <name type="scientific">Oidiodendron maius (strain Zn)</name>
    <dbReference type="NCBI Taxonomy" id="913774"/>
    <lineage>
        <taxon>Eukaryota</taxon>
        <taxon>Fungi</taxon>
        <taxon>Dikarya</taxon>
        <taxon>Ascomycota</taxon>
        <taxon>Pezizomycotina</taxon>
        <taxon>Leotiomycetes</taxon>
        <taxon>Leotiomycetes incertae sedis</taxon>
        <taxon>Myxotrichaceae</taxon>
        <taxon>Oidiodendron</taxon>
    </lineage>
</organism>
<evidence type="ECO:0000313" key="4">
    <source>
        <dbReference type="Proteomes" id="UP000054321"/>
    </source>
</evidence>
<dbReference type="PANTHER" id="PTHR28022">
    <property type="entry name" value="GPI MANNOSYLTRANSFERASE 2 SUBUNIT PGA1"/>
    <property type="match status" value="1"/>
</dbReference>
<evidence type="ECO:0000313" key="3">
    <source>
        <dbReference type="EMBL" id="KIM98867.1"/>
    </source>
</evidence>
<name>A0A0C3DAB0_OIDMZ</name>
<protein>
    <submittedName>
        <fullName evidence="3">Uncharacterized protein</fullName>
    </submittedName>
</protein>
<proteinExistence type="predicted"/>
<dbReference type="AlphaFoldDB" id="A0A0C3DAB0"/>
<keyword evidence="4" id="KW-1185">Reference proteome</keyword>
<feature type="region of interest" description="Disordered" evidence="1">
    <location>
        <begin position="76"/>
        <end position="99"/>
    </location>
</feature>
<feature type="compositionally biased region" description="Basic and acidic residues" evidence="1">
    <location>
        <begin position="1"/>
        <end position="18"/>
    </location>
</feature>
<gene>
    <name evidence="3" type="ORF">OIDMADRAFT_30518</name>
</gene>
<dbReference type="OrthoDB" id="3360032at2759"/>
<dbReference type="EMBL" id="KN832879">
    <property type="protein sequence ID" value="KIM98867.1"/>
    <property type="molecule type" value="Genomic_DNA"/>
</dbReference>
<feature type="transmembrane region" description="Helical" evidence="2">
    <location>
        <begin position="334"/>
        <end position="352"/>
    </location>
</feature>
<dbReference type="GO" id="GO:0031501">
    <property type="term" value="C:mannosyltransferase complex"/>
    <property type="evidence" value="ECO:0007669"/>
    <property type="project" value="TreeGrafter"/>
</dbReference>
<dbReference type="GO" id="GO:0000030">
    <property type="term" value="F:mannosyltransferase activity"/>
    <property type="evidence" value="ECO:0007669"/>
    <property type="project" value="TreeGrafter"/>
</dbReference>
<dbReference type="InParanoid" id="A0A0C3DAB0"/>
<accession>A0A0C3DAB0</accession>
<dbReference type="HOGENOM" id="CLU_062870_0_0_1"/>
<reference evidence="3 4" key="1">
    <citation type="submission" date="2014-04" db="EMBL/GenBank/DDBJ databases">
        <authorList>
            <consortium name="DOE Joint Genome Institute"/>
            <person name="Kuo A."/>
            <person name="Martino E."/>
            <person name="Perotto S."/>
            <person name="Kohler A."/>
            <person name="Nagy L.G."/>
            <person name="Floudas D."/>
            <person name="Copeland A."/>
            <person name="Barry K.W."/>
            <person name="Cichocki N."/>
            <person name="Veneault-Fourrey C."/>
            <person name="LaButti K."/>
            <person name="Lindquist E.A."/>
            <person name="Lipzen A."/>
            <person name="Lundell T."/>
            <person name="Morin E."/>
            <person name="Murat C."/>
            <person name="Sun H."/>
            <person name="Tunlid A."/>
            <person name="Henrissat B."/>
            <person name="Grigoriev I.V."/>
            <person name="Hibbett D.S."/>
            <person name="Martin F."/>
            <person name="Nordberg H.P."/>
            <person name="Cantor M.N."/>
            <person name="Hua S.X."/>
        </authorList>
    </citation>
    <scope>NUCLEOTIDE SEQUENCE [LARGE SCALE GENOMIC DNA]</scope>
    <source>
        <strain evidence="3 4">Zn</strain>
    </source>
</reference>
<keyword evidence="2" id="KW-0812">Transmembrane</keyword>
<evidence type="ECO:0000256" key="1">
    <source>
        <dbReference type="SAM" id="MobiDB-lite"/>
    </source>
</evidence>
<evidence type="ECO:0000256" key="2">
    <source>
        <dbReference type="SAM" id="Phobius"/>
    </source>
</evidence>